<evidence type="ECO:0000313" key="2">
    <source>
        <dbReference type="EMBL" id="SEL11377.1"/>
    </source>
</evidence>
<keyword evidence="1" id="KW-0812">Transmembrane</keyword>
<evidence type="ECO:0000313" key="3">
    <source>
        <dbReference type="Proteomes" id="UP000199421"/>
    </source>
</evidence>
<dbReference type="SUPFAM" id="SSF48371">
    <property type="entry name" value="ARM repeat"/>
    <property type="match status" value="1"/>
</dbReference>
<dbReference type="STRING" id="407022.SAMN05661044_02034"/>
<protein>
    <submittedName>
        <fullName evidence="2">Uncharacterized protein</fullName>
    </submittedName>
</protein>
<keyword evidence="3" id="KW-1185">Reference proteome</keyword>
<reference evidence="3" key="1">
    <citation type="submission" date="2016-10" db="EMBL/GenBank/DDBJ databases">
        <authorList>
            <person name="Varghese N."/>
            <person name="Submissions S."/>
        </authorList>
    </citation>
    <scope>NUCLEOTIDE SEQUENCE [LARGE SCALE GENOMIC DNA]</scope>
    <source>
        <strain evidence="3">DSM 18733</strain>
    </source>
</reference>
<organism evidence="2 3">
    <name type="scientific">Olivibacter domesticus</name>
    <name type="common">Pseudosphingobacterium domesticum</name>
    <dbReference type="NCBI Taxonomy" id="407022"/>
    <lineage>
        <taxon>Bacteria</taxon>
        <taxon>Pseudomonadati</taxon>
        <taxon>Bacteroidota</taxon>
        <taxon>Sphingobacteriia</taxon>
        <taxon>Sphingobacteriales</taxon>
        <taxon>Sphingobacteriaceae</taxon>
        <taxon>Olivibacter</taxon>
    </lineage>
</organism>
<accession>A0A1H7ML74</accession>
<feature type="transmembrane region" description="Helical" evidence="1">
    <location>
        <begin position="962"/>
        <end position="984"/>
    </location>
</feature>
<keyword evidence="1" id="KW-1133">Transmembrane helix</keyword>
<evidence type="ECO:0000256" key="1">
    <source>
        <dbReference type="SAM" id="Phobius"/>
    </source>
</evidence>
<sequence>MSATKISVTSELMKNYKQAAIMSPEKKFEALQTSIGNSMLFSIGTDNVFYVTQESPTTQVGWVKTDLSSALVQPAFPQGGAICKTFEAAQSAIDETIGIAMAINDSTGDNLFLCLGNSNADTSWTSNPNWVSYPYDNPDKPLSKVVIVNIEISETINSSQYIVVDVLRDPSSPEQLISRYYIDTKKTNGYTWQAHDISIDLEADQYVSCLGRQYLTESPHQPTIDGLYTCGQVDGKAQFIFQPLYNVFNSKLPAPSARLNLPGQLIPEYLSSCRKSDLSTDLYVTSGDGLYYFASSNQNDGSTGVLILQNALLTGISKMFTVQIDNIVMLWGLNGNDQVFYLTCPVGQETDASSWSIPLPILTDVDMFSPYINVVDYGNTFFAVAGNTLQKLVKSVETSLWSSQSIALPTLDMSDTQQYNSYTTTIQLTDENDQAVVNKPISIKANTRTGVYINHLYYVVDPTGITVDTDQFGNVTVIEWVDGLTGTQLNISGSSDGKISALNPMDGSMQKIAALNTVSSLRNAVITNDDGSTVPLVSSAVSDQDLQVAAQSNTSLGNAYNHLSTNGSYSFSKRGGYGLKLAVATPQATAAGDFLDALWVDAGDLFRWLESGVEAFVQIIEDAANKVWNFVVRIAGKVYACVLDVVEKVVEAAVWVFNVIKTAIEDLIKFLQFLFGWQDILTTHKVMKNVITQFSQQSIDNLSDYKANLAAMFQSLQSDINQWADIPNFDQTPASVTSSNQPLGGQNSSPANLGIHHFQGNAENVSSTINPGTVTETIFQDLITLMQNEGATLSGACEAIKIDIIDQINSLSMTQIIQKFMAILADTLIQTAENVMEAALDVFIQLVQGMMDLLTAKLDIPVLSWLYKEISGEDLSFLDLICLIGAIPATIIYKISAGVAPFPQDDAFSESMINAGSFEEIQALFYTTSPVYENTMIAGHITSGMAVVKTETPVLNQTRLKVFGFVTGIFAFLGSAVLIVVTGIQRVLDELPFDNPLPKTLATISAIANVAYISPNIATIINAVTDNWYQQLNNALTGISVVKGFINIPISVASKPIFGQVSAFIESFINVVWNVPVIMNIVDNYSYWNSTYKSLIPESIGNFCFNFGGIMEFPIALTKDLKAKAIESAVQFGLMLLYGIFMPIAGGIYSFVEQQDH</sequence>
<gene>
    <name evidence="2" type="ORF">SAMN05661044_02034</name>
</gene>
<dbReference type="AlphaFoldDB" id="A0A1H7ML74"/>
<dbReference type="OrthoDB" id="2482758at2"/>
<keyword evidence="1" id="KW-0472">Membrane</keyword>
<dbReference type="InterPro" id="IPR016024">
    <property type="entry name" value="ARM-type_fold"/>
</dbReference>
<feature type="transmembrane region" description="Helical" evidence="1">
    <location>
        <begin position="1132"/>
        <end position="1152"/>
    </location>
</feature>
<dbReference type="EMBL" id="FOAF01000001">
    <property type="protein sequence ID" value="SEL11377.1"/>
    <property type="molecule type" value="Genomic_DNA"/>
</dbReference>
<dbReference type="RefSeq" id="WP_093323029.1">
    <property type="nucleotide sequence ID" value="NZ_FOAF01000001.1"/>
</dbReference>
<name>A0A1H7ML74_OLID1</name>
<proteinExistence type="predicted"/>
<dbReference type="Proteomes" id="UP000199421">
    <property type="component" value="Unassembled WGS sequence"/>
</dbReference>